<dbReference type="InterPro" id="IPR043519">
    <property type="entry name" value="NT_sf"/>
</dbReference>
<keyword evidence="3" id="KW-1185">Reference proteome</keyword>
<dbReference type="Pfam" id="PF01909">
    <property type="entry name" value="NTP_transf_2"/>
    <property type="match status" value="1"/>
</dbReference>
<dbReference type="InterPro" id="IPR002934">
    <property type="entry name" value="Polymerase_NTP_transf_dom"/>
</dbReference>
<evidence type="ECO:0000259" key="1">
    <source>
        <dbReference type="Pfam" id="PF01909"/>
    </source>
</evidence>
<protein>
    <recommendedName>
        <fullName evidence="1">Polymerase nucleotidyl transferase domain-containing protein</fullName>
    </recommendedName>
</protein>
<dbReference type="OrthoDB" id="2861242at2"/>
<feature type="domain" description="Polymerase nucleotidyl transferase" evidence="1">
    <location>
        <begin position="36"/>
        <end position="71"/>
    </location>
</feature>
<evidence type="ECO:0000313" key="2">
    <source>
        <dbReference type="EMBL" id="TWP50440.1"/>
    </source>
</evidence>
<reference evidence="2 3" key="1">
    <citation type="submission" date="2019-07" db="EMBL/GenBank/DDBJ databases">
        <title>Lentzea xizangensis sp. nov., isolated from Qinghai-Tibetan Plateau Soils.</title>
        <authorList>
            <person name="Huang J."/>
        </authorList>
    </citation>
    <scope>NUCLEOTIDE SEQUENCE [LARGE SCALE GENOMIC DNA]</scope>
    <source>
        <strain evidence="2 3">FXJ1.1311</strain>
    </source>
</reference>
<dbReference type="Proteomes" id="UP000316639">
    <property type="component" value="Unassembled WGS sequence"/>
</dbReference>
<proteinExistence type="predicted"/>
<dbReference type="SUPFAM" id="SSF81301">
    <property type="entry name" value="Nucleotidyltransferase"/>
    <property type="match status" value="1"/>
</dbReference>
<gene>
    <name evidence="2" type="ORF">FKR81_19885</name>
</gene>
<sequence length="267" mass="28709">MTADLGRPELTGEVWARRIAVGRQIVERYPATRISFLSGSFLDGFATPTSDLDIFVLVDNGAEVASAGSASFDADGRRIDIDYADDVTVDTEVWTVDSIVSIATELEKIDLANWNAAGGIEGIKLTVAHRLRIGEPLTGAKEFAALRDLFDWPRLSTVIRNRCLAAYNSLADDAIGAIKSGDGMTSVLMSRDALGAAADALTAAFGHTNAKSKWRWRKFGVLGLTEDAESYRRAEFTTGDTDAAMIASSKARLRLASEFAVKASARP</sequence>
<dbReference type="AlphaFoldDB" id="A0A563ES08"/>
<accession>A0A563ES08</accession>
<evidence type="ECO:0000313" key="3">
    <source>
        <dbReference type="Proteomes" id="UP000316639"/>
    </source>
</evidence>
<dbReference type="RefSeq" id="WP_146353602.1">
    <property type="nucleotide sequence ID" value="NZ_VOBR01000012.1"/>
</dbReference>
<organism evidence="2 3">
    <name type="scientific">Lentzea tibetensis</name>
    <dbReference type="NCBI Taxonomy" id="2591470"/>
    <lineage>
        <taxon>Bacteria</taxon>
        <taxon>Bacillati</taxon>
        <taxon>Actinomycetota</taxon>
        <taxon>Actinomycetes</taxon>
        <taxon>Pseudonocardiales</taxon>
        <taxon>Pseudonocardiaceae</taxon>
        <taxon>Lentzea</taxon>
    </lineage>
</organism>
<dbReference type="EMBL" id="VOBR01000012">
    <property type="protein sequence ID" value="TWP50440.1"/>
    <property type="molecule type" value="Genomic_DNA"/>
</dbReference>
<name>A0A563ES08_9PSEU</name>
<comment type="caution">
    <text evidence="2">The sequence shown here is derived from an EMBL/GenBank/DDBJ whole genome shotgun (WGS) entry which is preliminary data.</text>
</comment>
<dbReference type="GO" id="GO:0016779">
    <property type="term" value="F:nucleotidyltransferase activity"/>
    <property type="evidence" value="ECO:0007669"/>
    <property type="project" value="InterPro"/>
</dbReference>